<evidence type="ECO:0000313" key="1">
    <source>
        <dbReference type="EMBL" id="CAG7580587.1"/>
    </source>
</evidence>
<name>A0A8D9CD52_9VIRU</name>
<organism evidence="1">
    <name type="scientific">uncultured marine phage</name>
    <dbReference type="NCBI Taxonomy" id="707152"/>
    <lineage>
        <taxon>Viruses</taxon>
        <taxon>environmental samples</taxon>
    </lineage>
</organism>
<gene>
    <name evidence="1" type="ORF">SLAVMIC_00488</name>
</gene>
<proteinExistence type="predicted"/>
<reference evidence="1" key="1">
    <citation type="submission" date="2021-06" db="EMBL/GenBank/DDBJ databases">
        <authorList>
            <person name="Gannon L."/>
            <person name="Redgwell R T."/>
            <person name="Michniewski S."/>
            <person name="Harrison D C."/>
            <person name="Millard A."/>
        </authorList>
    </citation>
    <scope>NUCLEOTIDE SEQUENCE</scope>
</reference>
<protein>
    <submittedName>
        <fullName evidence="1">Uncharacterized protein</fullName>
    </submittedName>
</protein>
<dbReference type="EMBL" id="OU342829">
    <property type="protein sequence ID" value="CAG7580587.1"/>
    <property type="molecule type" value="Genomic_DNA"/>
</dbReference>
<sequence>MEWKDANGNIHKVEEMDTSHIINAMKFAKKHLDNIESLDSKLRKNLGVYGDGPHKMKIKYLSESIEGFKIELRERRLNQLLNKKDIDDLDNVGLDI</sequence>
<accession>A0A8D9CD52</accession>